<gene>
    <name evidence="3" type="primary">Os06g0677700_2</name>
    <name evidence="3" type="ORF">CK203_026880</name>
</gene>
<comment type="similarity">
    <text evidence="1">Belongs to the YTHDF family.</text>
</comment>
<keyword evidence="1" id="KW-0694">RNA-binding</keyword>
<dbReference type="GO" id="GO:0003729">
    <property type="term" value="F:mRNA binding"/>
    <property type="evidence" value="ECO:0007669"/>
    <property type="project" value="UniProtKB-UniRule"/>
</dbReference>
<comment type="function">
    <text evidence="1">Specifically recognizes and binds N6-methyladenosine (m6A)-containing RNAs, and regulates mRNA stability. M6A is a modification present at internal sites of mRNAs and some non-coding RNAs and plays a role in mRNA stability and processing.</text>
</comment>
<feature type="domain" description="YTH" evidence="2">
    <location>
        <begin position="3"/>
        <end position="151"/>
    </location>
</feature>
<dbReference type="Proteomes" id="UP000288805">
    <property type="component" value="Unassembled WGS sequence"/>
</dbReference>
<name>A0A438INU4_VITVI</name>
<accession>A0A438INU4</accession>
<comment type="caution">
    <text evidence="3">The sequence shown here is derived from an EMBL/GenBank/DDBJ whole genome shotgun (WGS) entry which is preliminary data.</text>
</comment>
<dbReference type="CDD" id="cd21134">
    <property type="entry name" value="YTH"/>
    <property type="match status" value="1"/>
</dbReference>
<dbReference type="EMBL" id="QGNW01000093">
    <property type="protein sequence ID" value="RVW98392.1"/>
    <property type="molecule type" value="Genomic_DNA"/>
</dbReference>
<evidence type="ECO:0000256" key="1">
    <source>
        <dbReference type="RuleBase" id="RU369095"/>
    </source>
</evidence>
<dbReference type="Pfam" id="PF04146">
    <property type="entry name" value="YTH"/>
    <property type="match status" value="1"/>
</dbReference>
<protein>
    <recommendedName>
        <fullName evidence="1">YTH domain-containing family protein</fullName>
    </recommendedName>
</protein>
<dbReference type="PANTHER" id="PTHR12357:SF119">
    <property type="entry name" value="30-KDA CLEAVAGE AND POLYADENYLATION SPECIFICITY FACTOR 30"/>
    <property type="match status" value="1"/>
</dbReference>
<evidence type="ECO:0000313" key="3">
    <source>
        <dbReference type="EMBL" id="RVW98392.1"/>
    </source>
</evidence>
<dbReference type="GO" id="GO:1990247">
    <property type="term" value="F:N6-methyladenosine-containing RNA reader activity"/>
    <property type="evidence" value="ECO:0007669"/>
    <property type="project" value="UniProtKB-UniRule"/>
</dbReference>
<dbReference type="PROSITE" id="PS50882">
    <property type="entry name" value="YTH"/>
    <property type="match status" value="1"/>
</dbReference>
<dbReference type="PANTHER" id="PTHR12357">
    <property type="entry name" value="YTH YT521-B HOMOLOGY DOMAIN-CONTAINING"/>
    <property type="match status" value="1"/>
</dbReference>
<dbReference type="Gene3D" id="3.10.590.10">
    <property type="entry name" value="ph1033 like domains"/>
    <property type="match status" value="1"/>
</dbReference>
<dbReference type="InterPro" id="IPR007275">
    <property type="entry name" value="YTH_domain"/>
</dbReference>
<evidence type="ECO:0000259" key="2">
    <source>
        <dbReference type="PROSITE" id="PS50882"/>
    </source>
</evidence>
<dbReference type="InterPro" id="IPR045168">
    <property type="entry name" value="YTH_prot"/>
</dbReference>
<dbReference type="AlphaFoldDB" id="A0A438INU4"/>
<sequence length="151" mass="17129">MESRYFIVKSCNRENLELSVQQGVWATQRSNEAKLNEAFDSVENVILIFSVNRTRHFQVPLGCKSSIYCGKCFVDPHVPNQRIPHITSGCAKMTSKIGGFVGGGNWKYAHGTAHYGRNFSVKWLKVDSSLFLLIRHCHIVTTCMFSSELKR</sequence>
<reference evidence="3 4" key="1">
    <citation type="journal article" date="2018" name="PLoS Genet.">
        <title>Population sequencing reveals clonal diversity and ancestral inbreeding in the grapevine cultivar Chardonnay.</title>
        <authorList>
            <person name="Roach M.J."/>
            <person name="Johnson D.L."/>
            <person name="Bohlmann J."/>
            <person name="van Vuuren H.J."/>
            <person name="Jones S.J."/>
            <person name="Pretorius I.S."/>
            <person name="Schmidt S.A."/>
            <person name="Borneman A.R."/>
        </authorList>
    </citation>
    <scope>NUCLEOTIDE SEQUENCE [LARGE SCALE GENOMIC DNA]</scope>
    <source>
        <strain evidence="4">cv. Chardonnay</strain>
        <tissue evidence="3">Leaf</tissue>
    </source>
</reference>
<proteinExistence type="inferred from homology"/>
<evidence type="ECO:0000313" key="4">
    <source>
        <dbReference type="Proteomes" id="UP000288805"/>
    </source>
</evidence>
<organism evidence="3 4">
    <name type="scientific">Vitis vinifera</name>
    <name type="common">Grape</name>
    <dbReference type="NCBI Taxonomy" id="29760"/>
    <lineage>
        <taxon>Eukaryota</taxon>
        <taxon>Viridiplantae</taxon>
        <taxon>Streptophyta</taxon>
        <taxon>Embryophyta</taxon>
        <taxon>Tracheophyta</taxon>
        <taxon>Spermatophyta</taxon>
        <taxon>Magnoliopsida</taxon>
        <taxon>eudicotyledons</taxon>
        <taxon>Gunneridae</taxon>
        <taxon>Pentapetalae</taxon>
        <taxon>rosids</taxon>
        <taxon>Vitales</taxon>
        <taxon>Vitaceae</taxon>
        <taxon>Viteae</taxon>
        <taxon>Vitis</taxon>
    </lineage>
</organism>